<dbReference type="InterPro" id="IPR010982">
    <property type="entry name" value="Lambda_DNA-bd_dom_sf"/>
</dbReference>
<dbReference type="SUPFAM" id="SSF52540">
    <property type="entry name" value="P-loop containing nucleoside triphosphate hydrolases"/>
    <property type="match status" value="1"/>
</dbReference>
<organism evidence="2 3">
    <name type="scientific">Actinokineospora auranticolor</name>
    <dbReference type="NCBI Taxonomy" id="155976"/>
    <lineage>
        <taxon>Bacteria</taxon>
        <taxon>Bacillati</taxon>
        <taxon>Actinomycetota</taxon>
        <taxon>Actinomycetes</taxon>
        <taxon>Pseudonocardiales</taxon>
        <taxon>Pseudonocardiaceae</taxon>
        <taxon>Actinokineospora</taxon>
    </lineage>
</organism>
<dbReference type="InterPro" id="IPR027417">
    <property type="entry name" value="P-loop_NTPase"/>
</dbReference>
<dbReference type="PANTHER" id="PTHR47691">
    <property type="entry name" value="REGULATOR-RELATED"/>
    <property type="match status" value="1"/>
</dbReference>
<dbReference type="Gene3D" id="1.10.260.40">
    <property type="entry name" value="lambda repressor-like DNA-binding domains"/>
    <property type="match status" value="1"/>
</dbReference>
<evidence type="ECO:0000259" key="1">
    <source>
        <dbReference type="PROSITE" id="PS50943"/>
    </source>
</evidence>
<dbReference type="OrthoDB" id="3427187at2"/>
<dbReference type="RefSeq" id="WP_146108226.1">
    <property type="nucleotide sequence ID" value="NZ_CP154825.1"/>
</dbReference>
<proteinExistence type="predicted"/>
<name>A0A2S6GJE7_9PSEU</name>
<dbReference type="Proteomes" id="UP000239203">
    <property type="component" value="Unassembled WGS sequence"/>
</dbReference>
<comment type="caution">
    <text evidence="2">The sequence shown here is derived from an EMBL/GenBank/DDBJ whole genome shotgun (WGS) entry which is preliminary data.</text>
</comment>
<gene>
    <name evidence="2" type="ORF">CLV40_115118</name>
</gene>
<dbReference type="GO" id="GO:0003677">
    <property type="term" value="F:DNA binding"/>
    <property type="evidence" value="ECO:0007669"/>
    <property type="project" value="InterPro"/>
</dbReference>
<keyword evidence="3" id="KW-1185">Reference proteome</keyword>
<evidence type="ECO:0000313" key="3">
    <source>
        <dbReference type="Proteomes" id="UP000239203"/>
    </source>
</evidence>
<dbReference type="PANTHER" id="PTHR47691:SF3">
    <property type="entry name" value="HTH-TYPE TRANSCRIPTIONAL REGULATOR RV0890C-RELATED"/>
    <property type="match status" value="1"/>
</dbReference>
<dbReference type="EMBL" id="PTIX01000015">
    <property type="protein sequence ID" value="PPK65271.1"/>
    <property type="molecule type" value="Genomic_DNA"/>
</dbReference>
<dbReference type="InterPro" id="IPR001387">
    <property type="entry name" value="Cro/C1-type_HTH"/>
</dbReference>
<feature type="domain" description="HTH cro/C1-type" evidence="1">
    <location>
        <begin position="21"/>
        <end position="76"/>
    </location>
</feature>
<sequence>MRSPNHTVVTPNRTTAFGPRLRDLRVSAGHTQRQLAHASGLSVRAIRDLENGRVQRPRAVTLRLLAGALGLSAPQLDRLTRETTPRLPPRGPLLGRETELAALTAMLGSEQHRLVTITGLEGVGKTRLALEVARTLDTDDHPTPLWLSPHGPPHNNHHNARRLSDHIGHTRRLLVIDGARPGDTTATHLLTTCPRLRIVVTTRDPADLPPDTLFPLAPLPVPPTGTEPADLGAVPSVSLLLTRLARTHPAFRPNPDTLADIARICRALDGLPAALEAAARWSLVYSPRQLAQQLTTDPLTVARGPDGHPGRATFASVPGTVAALSRRQRHLLAAMSRGTSTEPDGYWSVPHLARTVDRTAADCADDIYRLLVLGVVRRADHHHTALFKVLNIVSEAGCHAAA</sequence>
<dbReference type="SUPFAM" id="SSF47413">
    <property type="entry name" value="lambda repressor-like DNA-binding domains"/>
    <property type="match status" value="1"/>
</dbReference>
<accession>A0A2S6GJE7</accession>
<reference evidence="2 3" key="1">
    <citation type="submission" date="2018-02" db="EMBL/GenBank/DDBJ databases">
        <title>Genomic Encyclopedia of Archaeal and Bacterial Type Strains, Phase II (KMG-II): from individual species to whole genera.</title>
        <authorList>
            <person name="Goeker M."/>
        </authorList>
    </citation>
    <scope>NUCLEOTIDE SEQUENCE [LARGE SCALE GENOMIC DNA]</scope>
    <source>
        <strain evidence="2 3">YU 961-1</strain>
    </source>
</reference>
<dbReference type="Pfam" id="PF01381">
    <property type="entry name" value="HTH_3"/>
    <property type="match status" value="1"/>
</dbReference>
<dbReference type="CDD" id="cd00093">
    <property type="entry name" value="HTH_XRE"/>
    <property type="match status" value="1"/>
</dbReference>
<dbReference type="Pfam" id="PF13191">
    <property type="entry name" value="AAA_16"/>
    <property type="match status" value="1"/>
</dbReference>
<dbReference type="InterPro" id="IPR041664">
    <property type="entry name" value="AAA_16"/>
</dbReference>
<evidence type="ECO:0000313" key="2">
    <source>
        <dbReference type="EMBL" id="PPK65271.1"/>
    </source>
</evidence>
<dbReference type="AlphaFoldDB" id="A0A2S6GJE7"/>
<dbReference type="PROSITE" id="PS50943">
    <property type="entry name" value="HTH_CROC1"/>
    <property type="match status" value="1"/>
</dbReference>
<protein>
    <submittedName>
        <fullName evidence="2">Helix-turn-helix protein</fullName>
    </submittedName>
</protein>
<dbReference type="Gene3D" id="3.40.50.300">
    <property type="entry name" value="P-loop containing nucleotide triphosphate hydrolases"/>
    <property type="match status" value="1"/>
</dbReference>
<dbReference type="SMART" id="SM00530">
    <property type="entry name" value="HTH_XRE"/>
    <property type="match status" value="1"/>
</dbReference>